<evidence type="ECO:0000313" key="1">
    <source>
        <dbReference type="EMBL" id="KAJ4111465.1"/>
    </source>
</evidence>
<dbReference type="PANTHER" id="PTHR47256">
    <property type="entry name" value="ZN(II)2CYS6 TRANSCRIPTION FACTOR (EUROFUNG)-RELATED"/>
    <property type="match status" value="1"/>
</dbReference>
<comment type="caution">
    <text evidence="1">The sequence shown here is derived from an EMBL/GenBank/DDBJ whole genome shotgun (WGS) entry which is preliminary data.</text>
</comment>
<dbReference type="InterPro" id="IPR053187">
    <property type="entry name" value="Notoamide_regulator"/>
</dbReference>
<evidence type="ECO:0008006" key="3">
    <source>
        <dbReference type="Google" id="ProtNLM"/>
    </source>
</evidence>
<dbReference type="Proteomes" id="UP001152024">
    <property type="component" value="Unassembled WGS sequence"/>
</dbReference>
<evidence type="ECO:0000313" key="2">
    <source>
        <dbReference type="Proteomes" id="UP001152024"/>
    </source>
</evidence>
<sequence length="437" mass="47886">MALKRQVDEFQQTLSEHAEIIEHLRSVPEPEAISTIRRLRTTPNASMVLSSLRGAAHTTARPSEIRTSRAILPPTEFELEFELTMRHNTVYRNLIPLDLDSIDIDKLTSFSPRQLSPVLAPPGTGHLIEASSSTTNVTILPPSALRGVRSRNISPVAGPEPDRQHCDSRLNQLKIGYWTCVPISDEFAACVLSHYLESDHPIYAAIDADLFLSDLADRTFDHCSPFLVSALMSFACQSYTQFDKRASALSAAFIDEAQRLWQAEQPSQTPNQVAGLVYLALATGISGRDELGIFYAAECRKLAEVMNLFGVQPTETLVSTFHCLSPDKIKSLAFAAWGAFAWLGPFRLIAQANLAAALECGALDSDTASVMMEEISNVGKHHVAADEAVISGLLDFDLATKTLQEAQIVAVAKRFDELILFGELTTGCLDSTTDMTY</sequence>
<reference evidence="1" key="1">
    <citation type="submission" date="2022-09" db="EMBL/GenBank/DDBJ databases">
        <title>Fusarium specimens isolated from Avocado Roots.</title>
        <authorList>
            <person name="Stajich J."/>
            <person name="Roper C."/>
            <person name="Heimlech-Rivalta G."/>
        </authorList>
    </citation>
    <scope>NUCLEOTIDE SEQUENCE</scope>
    <source>
        <strain evidence="1">CF00095</strain>
    </source>
</reference>
<organism evidence="1 2">
    <name type="scientific">Fusarium equiseti</name>
    <name type="common">Fusarium scirpi</name>
    <dbReference type="NCBI Taxonomy" id="61235"/>
    <lineage>
        <taxon>Eukaryota</taxon>
        <taxon>Fungi</taxon>
        <taxon>Dikarya</taxon>
        <taxon>Ascomycota</taxon>
        <taxon>Pezizomycotina</taxon>
        <taxon>Sordariomycetes</taxon>
        <taxon>Hypocreomycetidae</taxon>
        <taxon>Hypocreales</taxon>
        <taxon>Nectriaceae</taxon>
        <taxon>Fusarium</taxon>
        <taxon>Fusarium incarnatum-equiseti species complex</taxon>
    </lineage>
</organism>
<accession>A0ABQ8QWI2</accession>
<proteinExistence type="predicted"/>
<dbReference type="EMBL" id="JAOQBH010000033">
    <property type="protein sequence ID" value="KAJ4111465.1"/>
    <property type="molecule type" value="Genomic_DNA"/>
</dbReference>
<dbReference type="PANTHER" id="PTHR47256:SF1">
    <property type="entry name" value="ZN(II)2CYS6 TRANSCRIPTION FACTOR (EUROFUNG)"/>
    <property type="match status" value="1"/>
</dbReference>
<name>A0ABQ8QWI2_FUSEQ</name>
<dbReference type="CDD" id="cd12148">
    <property type="entry name" value="fungal_TF_MHR"/>
    <property type="match status" value="1"/>
</dbReference>
<protein>
    <recommendedName>
        <fullName evidence="3">Conidial development protein fluffy</fullName>
    </recommendedName>
</protein>
<gene>
    <name evidence="1" type="ORF">NW768_011819</name>
</gene>
<keyword evidence="2" id="KW-1185">Reference proteome</keyword>